<dbReference type="Proteomes" id="UP000068210">
    <property type="component" value="Chromosome"/>
</dbReference>
<dbReference type="RefSeq" id="WP_039803993.1">
    <property type="nucleotide sequence ID" value="NZ_CP010415.1"/>
</dbReference>
<proteinExistence type="predicted"/>
<evidence type="ECO:0000313" key="3">
    <source>
        <dbReference type="Proteomes" id="UP000068210"/>
    </source>
</evidence>
<dbReference type="STRING" id="1328314.Achr_19940"/>
<dbReference type="AlphaFoldDB" id="A0A0C4WM54"/>
<dbReference type="EMBL" id="CP010415">
    <property type="protein sequence ID" value="AJE21449.1"/>
    <property type="molecule type" value="Genomic_DNA"/>
</dbReference>
<dbReference type="InterPro" id="IPR021327">
    <property type="entry name" value="DUF2934"/>
</dbReference>
<feature type="compositionally biased region" description="Low complexity" evidence="1">
    <location>
        <begin position="56"/>
        <end position="72"/>
    </location>
</feature>
<reference evidence="2 3" key="1">
    <citation type="journal article" date="2015" name="PLoS ONE">
        <title>Azotobacter Genomes: The Genome of Azotobacter chroococcum NCIMB 8003 (ATCC 4412).</title>
        <authorList>
            <person name="Robson R.L."/>
            <person name="Jones R."/>
            <person name="Robson R.M."/>
            <person name="Schwartz A."/>
            <person name="Richardson T.H."/>
        </authorList>
    </citation>
    <scope>NUCLEOTIDE SEQUENCE [LARGE SCALE GENOMIC DNA]</scope>
    <source>
        <strain evidence="2 3">NCIMB 8003</strain>
    </source>
</reference>
<dbReference type="HOGENOM" id="CLU_154593_0_0_6"/>
<protein>
    <recommendedName>
        <fullName evidence="4">DUF2934 domain-containing protein</fullName>
    </recommendedName>
</protein>
<gene>
    <name evidence="2" type="ORF">Achr_19940</name>
</gene>
<name>A0A0C4WM54_9GAMM</name>
<evidence type="ECO:0008006" key="4">
    <source>
        <dbReference type="Google" id="ProtNLM"/>
    </source>
</evidence>
<evidence type="ECO:0000313" key="2">
    <source>
        <dbReference type="EMBL" id="AJE21449.1"/>
    </source>
</evidence>
<dbReference type="Pfam" id="PF11154">
    <property type="entry name" value="DUF2934"/>
    <property type="match status" value="1"/>
</dbReference>
<accession>A0A0C4WM54</accession>
<feature type="region of interest" description="Disordered" evidence="1">
    <location>
        <begin position="49"/>
        <end position="95"/>
    </location>
</feature>
<dbReference type="KEGG" id="acx:Achr_19940"/>
<evidence type="ECO:0000256" key="1">
    <source>
        <dbReference type="SAM" id="MobiDB-lite"/>
    </source>
</evidence>
<sequence length="95" mass="10347">MTSNEYRIRELAYQIWQSEGCPEGQQERHWHMACKLAEAESLAGVQQAKPRKPAATRKAGPAAKSVPVASAANGEMPAKPAVKKPRATRPRPTSP</sequence>
<keyword evidence="3" id="KW-1185">Reference proteome</keyword>
<organism evidence="2 3">
    <name type="scientific">Azotobacter chroococcum NCIMB 8003</name>
    <dbReference type="NCBI Taxonomy" id="1328314"/>
    <lineage>
        <taxon>Bacteria</taxon>
        <taxon>Pseudomonadati</taxon>
        <taxon>Pseudomonadota</taxon>
        <taxon>Gammaproteobacteria</taxon>
        <taxon>Pseudomonadales</taxon>
        <taxon>Pseudomonadaceae</taxon>
        <taxon>Azotobacter</taxon>
    </lineage>
</organism>